<accession>W4M0A0</accession>
<comment type="caution">
    <text evidence="1">The sequence shown here is derived from an EMBL/GenBank/DDBJ whole genome shotgun (WGS) entry which is preliminary data.</text>
</comment>
<gene>
    <name evidence="1" type="ORF">ETSY1_46730</name>
</gene>
<name>W4M0A0_ENTF1</name>
<dbReference type="Proteomes" id="UP000019141">
    <property type="component" value="Unassembled WGS sequence"/>
</dbReference>
<dbReference type="HOGENOM" id="CLU_1607832_0_0_7"/>
<geneLocation type="plasmid" evidence="1">
    <name>pTSY</name>
</geneLocation>
<dbReference type="EMBL" id="AZHW01000024">
    <property type="protein sequence ID" value="ETX03600.1"/>
    <property type="molecule type" value="Genomic_DNA"/>
</dbReference>
<protein>
    <submittedName>
        <fullName evidence="1">Uncharacterized protein</fullName>
    </submittedName>
</protein>
<dbReference type="AlphaFoldDB" id="W4M0A0"/>
<reference evidence="1 2" key="1">
    <citation type="journal article" date="2014" name="Nature">
        <title>An environmental bacterial taxon with a large and distinct metabolic repertoire.</title>
        <authorList>
            <person name="Wilson M.C."/>
            <person name="Mori T."/>
            <person name="Ruckert C."/>
            <person name="Uria A.R."/>
            <person name="Helf M.J."/>
            <person name="Takada K."/>
            <person name="Gernert C."/>
            <person name="Steffens U.A."/>
            <person name="Heycke N."/>
            <person name="Schmitt S."/>
            <person name="Rinke C."/>
            <person name="Helfrich E.J."/>
            <person name="Brachmann A.O."/>
            <person name="Gurgui C."/>
            <person name="Wakimoto T."/>
            <person name="Kracht M."/>
            <person name="Crusemann M."/>
            <person name="Hentschel U."/>
            <person name="Abe I."/>
            <person name="Matsunaga S."/>
            <person name="Kalinowski J."/>
            <person name="Takeyama H."/>
            <person name="Piel J."/>
        </authorList>
    </citation>
    <scope>NUCLEOTIDE SEQUENCE [LARGE SCALE GENOMIC DNA]</scope>
    <source>
        <strain evidence="2">TSY1</strain>
        <plasmid evidence="1">pTSY</plasmid>
    </source>
</reference>
<evidence type="ECO:0000313" key="2">
    <source>
        <dbReference type="Proteomes" id="UP000019141"/>
    </source>
</evidence>
<evidence type="ECO:0000313" key="1">
    <source>
        <dbReference type="EMBL" id="ETX03600.1"/>
    </source>
</evidence>
<keyword evidence="2" id="KW-1185">Reference proteome</keyword>
<sequence>MGVKILGAAMLVLLANVGQGSQVYAKTILPRPAVQRPATAESGTAKQAISLGLHVANERLAEPLTHTLGYAQSSRSCSAEHEGGYAKKATFGLGSIGHLGGNTGQLATFTAHNATDERGENRHMLDHTTAEIVWIALFQDPQYGTIAMKRQQTKGSLCQRHCNPV</sequence>
<organism evidence="1 2">
    <name type="scientific">Entotheonella factor</name>
    <dbReference type="NCBI Taxonomy" id="1429438"/>
    <lineage>
        <taxon>Bacteria</taxon>
        <taxon>Pseudomonadati</taxon>
        <taxon>Nitrospinota/Tectimicrobiota group</taxon>
        <taxon>Candidatus Tectimicrobiota</taxon>
        <taxon>Candidatus Entotheonellia</taxon>
        <taxon>Candidatus Entotheonellales</taxon>
        <taxon>Candidatus Entotheonellaceae</taxon>
        <taxon>Candidatus Entotheonella</taxon>
    </lineage>
</organism>
<keyword evidence="1" id="KW-0614">Plasmid</keyword>
<proteinExistence type="predicted"/>